<dbReference type="Gene3D" id="3.40.50.300">
    <property type="entry name" value="P-loop containing nucleotide triphosphate hydrolases"/>
    <property type="match status" value="1"/>
</dbReference>
<dbReference type="InterPro" id="IPR027417">
    <property type="entry name" value="P-loop_NTPase"/>
</dbReference>
<evidence type="ECO:0000256" key="6">
    <source>
        <dbReference type="PROSITE-ProRule" id="PRU01091"/>
    </source>
</evidence>
<dbReference type="InterPro" id="IPR051677">
    <property type="entry name" value="AfsR-DnrI-RedD_regulator"/>
</dbReference>
<feature type="DNA-binding region" description="OmpR/PhoB-type" evidence="6">
    <location>
        <begin position="4"/>
        <end position="109"/>
    </location>
</feature>
<dbReference type="InterPro" id="IPR036388">
    <property type="entry name" value="WH-like_DNA-bd_sf"/>
</dbReference>
<evidence type="ECO:0000256" key="7">
    <source>
        <dbReference type="SAM" id="MobiDB-lite"/>
    </source>
</evidence>
<evidence type="ECO:0000256" key="1">
    <source>
        <dbReference type="ARBA" id="ARBA00005820"/>
    </source>
</evidence>
<evidence type="ECO:0000259" key="8">
    <source>
        <dbReference type="PROSITE" id="PS51755"/>
    </source>
</evidence>
<evidence type="ECO:0000256" key="3">
    <source>
        <dbReference type="ARBA" id="ARBA00023125"/>
    </source>
</evidence>
<name>A0AAJ6HR26_9ACTN</name>
<dbReference type="Pfam" id="PF03704">
    <property type="entry name" value="BTAD"/>
    <property type="match status" value="1"/>
</dbReference>
<dbReference type="InterPro" id="IPR019734">
    <property type="entry name" value="TPR_rpt"/>
</dbReference>
<evidence type="ECO:0000256" key="5">
    <source>
        <dbReference type="PROSITE-ProRule" id="PRU00339"/>
    </source>
</evidence>
<dbReference type="AlphaFoldDB" id="A0AAJ6HR26"/>
<dbReference type="GO" id="GO:0043531">
    <property type="term" value="F:ADP binding"/>
    <property type="evidence" value="ECO:0007669"/>
    <property type="project" value="InterPro"/>
</dbReference>
<dbReference type="Gene3D" id="1.10.10.10">
    <property type="entry name" value="Winged helix-like DNA-binding domain superfamily/Winged helix DNA-binding domain"/>
    <property type="match status" value="1"/>
</dbReference>
<evidence type="ECO:0000256" key="4">
    <source>
        <dbReference type="ARBA" id="ARBA00023163"/>
    </source>
</evidence>
<keyword evidence="10" id="KW-1185">Reference proteome</keyword>
<feature type="compositionally biased region" description="Basic and acidic residues" evidence="7">
    <location>
        <begin position="263"/>
        <end position="275"/>
    </location>
</feature>
<dbReference type="InterPro" id="IPR005158">
    <property type="entry name" value="BTAD"/>
</dbReference>
<keyword evidence="3 6" id="KW-0238">DNA-binding</keyword>
<dbReference type="PRINTS" id="PR00364">
    <property type="entry name" value="DISEASERSIST"/>
</dbReference>
<gene>
    <name evidence="9" type="ORF">Q3V37_25490</name>
</gene>
<dbReference type="Proteomes" id="UP001235874">
    <property type="component" value="Chromosome"/>
</dbReference>
<dbReference type="EMBL" id="CP130472">
    <property type="protein sequence ID" value="WLS44707.1"/>
    <property type="molecule type" value="Genomic_DNA"/>
</dbReference>
<organism evidence="9 10">
    <name type="scientific">Micromonospora profundi</name>
    <dbReference type="NCBI Taxonomy" id="1420889"/>
    <lineage>
        <taxon>Bacteria</taxon>
        <taxon>Bacillati</taxon>
        <taxon>Actinomycetota</taxon>
        <taxon>Actinomycetes</taxon>
        <taxon>Micromonosporales</taxon>
        <taxon>Micromonosporaceae</taxon>
        <taxon>Micromonospora</taxon>
    </lineage>
</organism>
<feature type="domain" description="OmpR/PhoB-type" evidence="8">
    <location>
        <begin position="4"/>
        <end position="109"/>
    </location>
</feature>
<dbReference type="Pfam" id="PF13424">
    <property type="entry name" value="TPR_12"/>
    <property type="match status" value="1"/>
</dbReference>
<evidence type="ECO:0000256" key="2">
    <source>
        <dbReference type="ARBA" id="ARBA00023015"/>
    </source>
</evidence>
<dbReference type="SUPFAM" id="SSF52540">
    <property type="entry name" value="P-loop containing nucleoside triphosphate hydrolases"/>
    <property type="match status" value="1"/>
</dbReference>
<feature type="repeat" description="TPR" evidence="5">
    <location>
        <begin position="780"/>
        <end position="813"/>
    </location>
</feature>
<dbReference type="GO" id="GO:0000160">
    <property type="term" value="P:phosphorelay signal transduction system"/>
    <property type="evidence" value="ECO:0007669"/>
    <property type="project" value="InterPro"/>
</dbReference>
<dbReference type="SMART" id="SM00862">
    <property type="entry name" value="Trans_reg_C"/>
    <property type="match status" value="1"/>
</dbReference>
<evidence type="ECO:0000313" key="9">
    <source>
        <dbReference type="EMBL" id="WLS44707.1"/>
    </source>
</evidence>
<dbReference type="SMART" id="SM01043">
    <property type="entry name" value="BTAD"/>
    <property type="match status" value="1"/>
</dbReference>
<keyword evidence="4" id="KW-0804">Transcription</keyword>
<comment type="similarity">
    <text evidence="1">Belongs to the AfsR/DnrI/RedD regulatory family.</text>
</comment>
<dbReference type="SMART" id="SM00028">
    <property type="entry name" value="TPR"/>
    <property type="match status" value="6"/>
</dbReference>
<dbReference type="GO" id="GO:0006355">
    <property type="term" value="P:regulation of DNA-templated transcription"/>
    <property type="evidence" value="ECO:0007669"/>
    <property type="project" value="InterPro"/>
</dbReference>
<protein>
    <submittedName>
        <fullName evidence="9">BTAD domain-containing putative transcriptional regulator</fullName>
    </submittedName>
</protein>
<dbReference type="InterPro" id="IPR011990">
    <property type="entry name" value="TPR-like_helical_dom_sf"/>
</dbReference>
<evidence type="ECO:0000313" key="10">
    <source>
        <dbReference type="Proteomes" id="UP001235874"/>
    </source>
</evidence>
<dbReference type="Pfam" id="PF00931">
    <property type="entry name" value="NB-ARC"/>
    <property type="match status" value="1"/>
</dbReference>
<dbReference type="KEGG" id="mprn:Q3V37_25490"/>
<dbReference type="SUPFAM" id="SSF48452">
    <property type="entry name" value="TPR-like"/>
    <property type="match status" value="2"/>
</dbReference>
<dbReference type="PANTHER" id="PTHR35807">
    <property type="entry name" value="TRANSCRIPTIONAL REGULATOR REDD-RELATED"/>
    <property type="match status" value="1"/>
</dbReference>
<dbReference type="InterPro" id="IPR001867">
    <property type="entry name" value="OmpR/PhoB-type_DNA-bd"/>
</dbReference>
<feature type="region of interest" description="Disordered" evidence="7">
    <location>
        <begin position="257"/>
        <end position="276"/>
    </location>
</feature>
<sequence length="954" mass="103597">MGVDSVTGAQDDVRFAVLGPVEVWRGGQPVDPGSRQQRLVLALLLARAGQPVGLADFVALLWDERPPRSAANIVHLYLGRLRRLFEPGLRPRASGRWLVSDASGYRIVVDADGLDLLTFRRLAQRARAADDPAQALAAYVEALELSRGPCAGAPELISRPIAEFEAVDNEYADLVREATDLALSAGAGRAVLPMLRRVAQERPLDEAVQARLLLTLAAVGQQAEAVALYQELRGRLADDLGIDPGRELQEAYRTVLHNGDSGPAERAEAPLRSEDPSADGFFVRPAQLLPDLPHFTGRDKSLRRALALIHGRAGGNALRIVAIEGIPGIGKTSLATHLAYLVADEFPDGQLHVDLRGLDPDAALTPGEVLEDFLHALGVRGPDIPASDLARSGLYRSVLAERRVLIVLDNVRDADQVRPLLPGAPGSLVLITSRYSLAGLATTHGAHVLTLDVLPADEARELLISRVGRARALAERRALDEIVDLCGGLPLALAMVAARALARPGYRLSDVARELHEAQGSLDGFGSDDPDSDLRAIFSWSYRGLSPAAARLFRLLALHPGPDITRAAAASLGGLSARDAREVFGELVRSRLVTERLPGRYGVHDLIAAYARELMLDAEPGPEREAAADRLLGLYRRTAYAANLFINAEIDADPPAVPDGVVDESPRDGREAADWFAAEREVLKAVMRQANDRGRVYDAWQLELTVQGFYQREGWWHEWATVVRECLDATERAGDSAGAAEMLRSLAGAHFHVGDSDSALALLERALVIFTELGNASREALALRNLGEVSFAVGDYDRSVACHHRALRMAESLGDRTAQADVLCRLADAQYELGRRAVSFETIDRALTLSEQLADDVRRSECHLRRANLYLRERQFAESLADWTAARELSQKVGHRVHMIRASVGLGDTAYAMNDWPAARAAWLEALALGNDSDAQQEEQIRRRLAKLSHGAAA</sequence>
<reference evidence="9 10" key="1">
    <citation type="submission" date="2023-07" db="EMBL/GenBank/DDBJ databases">
        <title>Micromonospora profundi TRM 95458 converts glycerol to a new osmotic compound.</title>
        <authorList>
            <person name="Lu D."/>
        </authorList>
    </citation>
    <scope>NUCLEOTIDE SEQUENCE [LARGE SCALE GENOMIC DNA]</scope>
    <source>
        <strain evidence="9 10">TRM95458</strain>
    </source>
</reference>
<dbReference type="PANTHER" id="PTHR35807:SF1">
    <property type="entry name" value="TRANSCRIPTIONAL REGULATOR REDD"/>
    <property type="match status" value="1"/>
</dbReference>
<dbReference type="GO" id="GO:0003677">
    <property type="term" value="F:DNA binding"/>
    <property type="evidence" value="ECO:0007669"/>
    <property type="project" value="UniProtKB-UniRule"/>
</dbReference>
<dbReference type="InterPro" id="IPR016032">
    <property type="entry name" value="Sig_transdc_resp-reg_C-effctor"/>
</dbReference>
<keyword evidence="2" id="KW-0805">Transcription regulation</keyword>
<dbReference type="InterPro" id="IPR002182">
    <property type="entry name" value="NB-ARC"/>
</dbReference>
<keyword evidence="5" id="KW-0802">TPR repeat</keyword>
<accession>A0AAJ6HR26</accession>
<dbReference type="PROSITE" id="PS51755">
    <property type="entry name" value="OMPR_PHOB"/>
    <property type="match status" value="1"/>
</dbReference>
<dbReference type="PROSITE" id="PS50005">
    <property type="entry name" value="TPR"/>
    <property type="match status" value="1"/>
</dbReference>
<dbReference type="SUPFAM" id="SSF46894">
    <property type="entry name" value="C-terminal effector domain of the bipartite response regulators"/>
    <property type="match status" value="1"/>
</dbReference>
<dbReference type="Gene3D" id="1.25.40.10">
    <property type="entry name" value="Tetratricopeptide repeat domain"/>
    <property type="match status" value="3"/>
</dbReference>
<dbReference type="RefSeq" id="WP_306271904.1">
    <property type="nucleotide sequence ID" value="NZ_CP130472.1"/>
</dbReference>
<proteinExistence type="inferred from homology"/>